<feature type="transmembrane region" description="Helical" evidence="6">
    <location>
        <begin position="58"/>
        <end position="81"/>
    </location>
</feature>
<name>R4PMU4_9BACT</name>
<dbReference type="PANTHER" id="PTHR38459">
    <property type="entry name" value="PROPHAGE BACTOPRENOL-LINKED GLUCOSE TRANSLOCASE HOMOLOG"/>
    <property type="match status" value="1"/>
</dbReference>
<dbReference type="InterPro" id="IPR051401">
    <property type="entry name" value="GtrA_CellWall_Glycosyl"/>
</dbReference>
<comment type="subcellular location">
    <subcellularLocation>
        <location evidence="1">Membrane</location>
        <topology evidence="1">Multi-pass membrane protein</topology>
    </subcellularLocation>
</comment>
<comment type="similarity">
    <text evidence="2">Belongs to the GtrA family.</text>
</comment>
<evidence type="ECO:0000256" key="1">
    <source>
        <dbReference type="ARBA" id="ARBA00004141"/>
    </source>
</evidence>
<dbReference type="GO" id="GO:0000271">
    <property type="term" value="P:polysaccharide biosynthetic process"/>
    <property type="evidence" value="ECO:0007669"/>
    <property type="project" value="InterPro"/>
</dbReference>
<evidence type="ECO:0000259" key="7">
    <source>
        <dbReference type="Pfam" id="PF04138"/>
    </source>
</evidence>
<sequence length="124" mass="13684">MGIINTALDIGILFVLKSLGVPVSYANVVSTSVAFCFSFFANKLYTFNGREGNVVRQMTLFIVVTLFGLWVLQTIVIQLTLPLWGTLFSNGQLALLAAKLAATIVSLSWNYTLYEKLVFAKKEP</sequence>
<dbReference type="AlphaFoldDB" id="R4PMU4"/>
<keyword evidence="5 6" id="KW-0472">Membrane</keyword>
<evidence type="ECO:0000256" key="2">
    <source>
        <dbReference type="ARBA" id="ARBA00009399"/>
    </source>
</evidence>
<dbReference type="GO" id="GO:0005886">
    <property type="term" value="C:plasma membrane"/>
    <property type="evidence" value="ECO:0007669"/>
    <property type="project" value="TreeGrafter"/>
</dbReference>
<evidence type="ECO:0000256" key="5">
    <source>
        <dbReference type="ARBA" id="ARBA00023136"/>
    </source>
</evidence>
<evidence type="ECO:0000313" key="9">
    <source>
        <dbReference type="Proteomes" id="UP000013893"/>
    </source>
</evidence>
<gene>
    <name evidence="8" type="ORF">L336_0515</name>
</gene>
<reference evidence="8 9" key="1">
    <citation type="journal article" date="2013" name="Nat. Biotechnol.">
        <title>Genome sequences of rare, uncultured bacteria obtained by differential coverage binning of multiple metagenomes.</title>
        <authorList>
            <person name="Albertsen M."/>
            <person name="Hugenholtz P."/>
            <person name="Skarshewski A."/>
            <person name="Nielsen K.L."/>
            <person name="Tyson G.W."/>
            <person name="Nielsen P.H."/>
        </authorList>
    </citation>
    <scope>NUCLEOTIDE SEQUENCE [LARGE SCALE GENOMIC DNA]</scope>
    <source>
        <strain evidence="8">TM71</strain>
    </source>
</reference>
<dbReference type="STRING" id="1332188.L336_0515"/>
<dbReference type="PANTHER" id="PTHR38459:SF1">
    <property type="entry name" value="PROPHAGE BACTOPRENOL-LINKED GLUCOSE TRANSLOCASE HOMOLOG"/>
    <property type="match status" value="1"/>
</dbReference>
<keyword evidence="3 6" id="KW-0812">Transmembrane</keyword>
<evidence type="ECO:0000256" key="6">
    <source>
        <dbReference type="SAM" id="Phobius"/>
    </source>
</evidence>
<organism evidence="8 9">
    <name type="scientific">Candidatus Saccharimonas aalborgensis</name>
    <dbReference type="NCBI Taxonomy" id="1332188"/>
    <lineage>
        <taxon>Bacteria</taxon>
        <taxon>Candidatus Saccharimonadota</taxon>
        <taxon>Candidatus Saccharimonadia</taxon>
        <taxon>Candidatus Saccharimonadales</taxon>
        <taxon>Candidatus Saccharimonadaceae</taxon>
        <taxon>Candidatus Saccharimonas</taxon>
    </lineage>
</organism>
<dbReference type="HOGENOM" id="CLU_083873_4_2_0"/>
<evidence type="ECO:0000256" key="3">
    <source>
        <dbReference type="ARBA" id="ARBA00022692"/>
    </source>
</evidence>
<accession>R4PMU4</accession>
<feature type="domain" description="GtrA/DPMS transmembrane" evidence="7">
    <location>
        <begin position="1"/>
        <end position="119"/>
    </location>
</feature>
<protein>
    <recommendedName>
        <fullName evidence="7">GtrA/DPMS transmembrane domain-containing protein</fullName>
    </recommendedName>
</protein>
<keyword evidence="4 6" id="KW-1133">Transmembrane helix</keyword>
<dbReference type="EMBL" id="CP005957">
    <property type="protein sequence ID" value="AGL62219.1"/>
    <property type="molecule type" value="Genomic_DNA"/>
</dbReference>
<dbReference type="RefSeq" id="WP_015641669.1">
    <property type="nucleotide sequence ID" value="NC_021219.1"/>
</dbReference>
<evidence type="ECO:0000313" key="8">
    <source>
        <dbReference type="EMBL" id="AGL62219.1"/>
    </source>
</evidence>
<keyword evidence="9" id="KW-1185">Reference proteome</keyword>
<dbReference type="InterPro" id="IPR007267">
    <property type="entry name" value="GtrA_DPMS_TM"/>
</dbReference>
<feature type="transmembrane region" description="Helical" evidence="6">
    <location>
        <begin position="93"/>
        <end position="114"/>
    </location>
</feature>
<dbReference type="Pfam" id="PF04138">
    <property type="entry name" value="GtrA_DPMS_TM"/>
    <property type="match status" value="1"/>
</dbReference>
<dbReference type="KEGG" id="saal:L336_0515"/>
<dbReference type="Proteomes" id="UP000013893">
    <property type="component" value="Chromosome"/>
</dbReference>
<feature type="transmembrane region" description="Helical" evidence="6">
    <location>
        <begin position="25"/>
        <end position="46"/>
    </location>
</feature>
<proteinExistence type="inferred from homology"/>
<evidence type="ECO:0000256" key="4">
    <source>
        <dbReference type="ARBA" id="ARBA00022989"/>
    </source>
</evidence>